<comment type="caution">
    <text evidence="5">The sequence shown here is derived from an EMBL/GenBank/DDBJ whole genome shotgun (WGS) entry which is preliminary data.</text>
</comment>
<evidence type="ECO:0000313" key="5">
    <source>
        <dbReference type="EMBL" id="MFD1544096.1"/>
    </source>
</evidence>
<reference evidence="6" key="1">
    <citation type="journal article" date="2019" name="Int. J. Syst. Evol. Microbiol.">
        <title>The Global Catalogue of Microorganisms (GCM) 10K type strain sequencing project: providing services to taxonomists for standard genome sequencing and annotation.</title>
        <authorList>
            <consortium name="The Broad Institute Genomics Platform"/>
            <consortium name="The Broad Institute Genome Sequencing Center for Infectious Disease"/>
            <person name="Wu L."/>
            <person name="Ma J."/>
        </authorList>
    </citation>
    <scope>NUCLEOTIDE SEQUENCE [LARGE SCALE GENOMIC DNA]</scope>
    <source>
        <strain evidence="6">CGMCC 1.15399</strain>
    </source>
</reference>
<feature type="domain" description="Methyltransferase type 11" evidence="4">
    <location>
        <begin position="43"/>
        <end position="132"/>
    </location>
</feature>
<evidence type="ECO:0000256" key="3">
    <source>
        <dbReference type="ARBA" id="ARBA00022691"/>
    </source>
</evidence>
<dbReference type="EC" id="2.1.1.222" evidence="5"/>
<dbReference type="InterPro" id="IPR013216">
    <property type="entry name" value="Methyltransf_11"/>
</dbReference>
<keyword evidence="3" id="KW-0949">S-adenosyl-L-methionine</keyword>
<dbReference type="CDD" id="cd02440">
    <property type="entry name" value="AdoMet_MTases"/>
    <property type="match status" value="1"/>
</dbReference>
<dbReference type="PANTHER" id="PTHR43464">
    <property type="entry name" value="METHYLTRANSFERASE"/>
    <property type="match status" value="1"/>
</dbReference>
<evidence type="ECO:0000313" key="6">
    <source>
        <dbReference type="Proteomes" id="UP001597097"/>
    </source>
</evidence>
<dbReference type="GO" id="GO:0061542">
    <property type="term" value="F:3-demethylubiquinol 3-O-methyltransferase activity"/>
    <property type="evidence" value="ECO:0007669"/>
    <property type="project" value="UniProtKB-EC"/>
</dbReference>
<dbReference type="Proteomes" id="UP001597097">
    <property type="component" value="Unassembled WGS sequence"/>
</dbReference>
<protein>
    <submittedName>
        <fullName evidence="5">Class I SAM-dependent methyltransferase</fullName>
        <ecNumber evidence="5">2.1.1.222</ecNumber>
        <ecNumber evidence="5">2.1.1.64</ecNumber>
    </submittedName>
</protein>
<evidence type="ECO:0000256" key="1">
    <source>
        <dbReference type="ARBA" id="ARBA00022603"/>
    </source>
</evidence>
<gene>
    <name evidence="5" type="ORF">ACFSJ0_44135</name>
</gene>
<dbReference type="EMBL" id="JBHUCM010000043">
    <property type="protein sequence ID" value="MFD1544096.1"/>
    <property type="molecule type" value="Genomic_DNA"/>
</dbReference>
<dbReference type="GO" id="GO:0102208">
    <property type="term" value="F:2-polyprenyl-6-hydroxyphenol methylase activity"/>
    <property type="evidence" value="ECO:0007669"/>
    <property type="project" value="UniProtKB-EC"/>
</dbReference>
<dbReference type="GO" id="GO:0032259">
    <property type="term" value="P:methylation"/>
    <property type="evidence" value="ECO:0007669"/>
    <property type="project" value="UniProtKB-KW"/>
</dbReference>
<evidence type="ECO:0000256" key="2">
    <source>
        <dbReference type="ARBA" id="ARBA00022679"/>
    </source>
</evidence>
<accession>A0ABW4GPN6</accession>
<keyword evidence="6" id="KW-1185">Reference proteome</keyword>
<dbReference type="RefSeq" id="WP_219528377.1">
    <property type="nucleotide sequence ID" value="NZ_JAHKRM010000004.1"/>
</dbReference>
<proteinExistence type="predicted"/>
<evidence type="ECO:0000259" key="4">
    <source>
        <dbReference type="Pfam" id="PF08241"/>
    </source>
</evidence>
<dbReference type="EC" id="2.1.1.64" evidence="5"/>
<dbReference type="PANTHER" id="PTHR43464:SF19">
    <property type="entry name" value="UBIQUINONE BIOSYNTHESIS O-METHYLTRANSFERASE, MITOCHONDRIAL"/>
    <property type="match status" value="1"/>
</dbReference>
<name>A0ABW4GPN6_9ACTN</name>
<keyword evidence="1 5" id="KW-0489">Methyltransferase</keyword>
<dbReference type="Pfam" id="PF08241">
    <property type="entry name" value="Methyltransf_11"/>
    <property type="match status" value="1"/>
</dbReference>
<organism evidence="5 6">
    <name type="scientific">Nonomuraea guangzhouensis</name>
    <dbReference type="NCBI Taxonomy" id="1291555"/>
    <lineage>
        <taxon>Bacteria</taxon>
        <taxon>Bacillati</taxon>
        <taxon>Actinomycetota</taxon>
        <taxon>Actinomycetes</taxon>
        <taxon>Streptosporangiales</taxon>
        <taxon>Streptosporangiaceae</taxon>
        <taxon>Nonomuraea</taxon>
    </lineage>
</organism>
<keyword evidence="2 5" id="KW-0808">Transferase</keyword>
<sequence length="224" mass="24105">MNTGTGPGVFTSDGSPVEFYAAIAAAGEPEIIQRAVPAGGSILELGSGAGRVTRALAAFGYGVVAVDESAEMLARVEGAERVHARIEDLALDRRFDAVLLASLLVHVPEVSTRQRFLDCCRRHVRDDGVVVIQWIPLDVRATWSVGTTFARSGFTTTITEFAPSGPELVDLTLRYETDGRRWTQSIVERPLSDDQLTAALAGAGLVVDRFLTPDRTWLAARPSP</sequence>